<gene>
    <name evidence="10" type="ORF">TSOC_013541</name>
</gene>
<comment type="function">
    <text evidence="7">RNA helicase.</text>
</comment>
<dbReference type="GO" id="GO:0003723">
    <property type="term" value="F:RNA binding"/>
    <property type="evidence" value="ECO:0007669"/>
    <property type="project" value="UniProtKB-UniRule"/>
</dbReference>
<keyword evidence="4 6" id="KW-0067">ATP-binding</keyword>
<comment type="catalytic activity">
    <reaction evidence="7">
        <text>ATP + H2O = ADP + phosphate + H(+)</text>
        <dbReference type="Rhea" id="RHEA:13065"/>
        <dbReference type="ChEBI" id="CHEBI:15377"/>
        <dbReference type="ChEBI" id="CHEBI:15378"/>
        <dbReference type="ChEBI" id="CHEBI:30616"/>
        <dbReference type="ChEBI" id="CHEBI:43474"/>
        <dbReference type="ChEBI" id="CHEBI:456216"/>
        <dbReference type="EC" id="3.6.4.13"/>
    </reaction>
</comment>
<sequence length="457" mass="48719">MSKPQAVYMPLMLRPDAPDVFVKAGTGSGKTLGFLIPAIEALSRAGHVRGQGVGALVLSPTRELAVQTAQEATRLMRFHTGFRAAVVVGGANPAASDLRMLLTAPPDLLVATPGRLDDLLSRGGGKAFGHVQTVVLDEADRLLDAGFAPAVKKILRSMPGADKRRTLLLTATVPPEVRDVAKQFMHPGFVYIEASPQAAVGAAHNNIKQRAVMCGPQDIHIELARTLHNHHITNRTPKVMVFFPSTALVELYSAVFQAHPNPAWGSLYELHGGLQQNKRTRAADAFRRPGGVLFASDAAGRGMDFPSVTLVVQIGFTLSDTYQQRVGRTGRAGATGEAVILLGRDEAKGVPLLKADLEVVQAQPVLDMERQALALPPSRQKDAEAAFRGALGSYKAHARAMGWSAQGVVDAVAARLLGMGMAKVPQISEKTLSKMGLKGVSFDTEGIKARIQKTIKP</sequence>
<keyword evidence="2 6" id="KW-0378">Hydrolase</keyword>
<dbReference type="GO" id="GO:0016787">
    <property type="term" value="F:hydrolase activity"/>
    <property type="evidence" value="ECO:0007669"/>
    <property type="project" value="UniProtKB-KW"/>
</dbReference>
<keyword evidence="11" id="KW-1185">Reference proteome</keyword>
<dbReference type="PROSITE" id="PS51194">
    <property type="entry name" value="HELICASE_CTER"/>
    <property type="match status" value="1"/>
</dbReference>
<dbReference type="EMBL" id="PGGS01001253">
    <property type="protein sequence ID" value="PNH00645.1"/>
    <property type="molecule type" value="Genomic_DNA"/>
</dbReference>
<dbReference type="InterPro" id="IPR014001">
    <property type="entry name" value="Helicase_ATP-bd"/>
</dbReference>
<keyword evidence="1 6" id="KW-0547">Nucleotide-binding</keyword>
<evidence type="ECO:0000256" key="7">
    <source>
        <dbReference type="RuleBase" id="RU365068"/>
    </source>
</evidence>
<dbReference type="InterPro" id="IPR001650">
    <property type="entry name" value="Helicase_C-like"/>
</dbReference>
<proteinExistence type="inferred from homology"/>
<dbReference type="SMART" id="SM00487">
    <property type="entry name" value="DEXDc"/>
    <property type="match status" value="1"/>
</dbReference>
<evidence type="ECO:0000256" key="6">
    <source>
        <dbReference type="RuleBase" id="RU000492"/>
    </source>
</evidence>
<feature type="domain" description="Helicase C-terminal" evidence="9">
    <location>
        <begin position="206"/>
        <end position="384"/>
    </location>
</feature>
<dbReference type="GO" id="GO:0005524">
    <property type="term" value="F:ATP binding"/>
    <property type="evidence" value="ECO:0007669"/>
    <property type="project" value="UniProtKB-UniRule"/>
</dbReference>
<evidence type="ECO:0000313" key="11">
    <source>
        <dbReference type="Proteomes" id="UP000236333"/>
    </source>
</evidence>
<protein>
    <recommendedName>
        <fullName evidence="7">ATP-dependent RNA helicase</fullName>
        <ecNumber evidence="7">3.6.4.13</ecNumber>
    </recommendedName>
</protein>
<dbReference type="GO" id="GO:0003724">
    <property type="term" value="F:RNA helicase activity"/>
    <property type="evidence" value="ECO:0007669"/>
    <property type="project" value="UniProtKB-EC"/>
</dbReference>
<dbReference type="PROSITE" id="PS00039">
    <property type="entry name" value="DEAD_ATP_HELICASE"/>
    <property type="match status" value="1"/>
</dbReference>
<dbReference type="Proteomes" id="UP000236333">
    <property type="component" value="Unassembled WGS sequence"/>
</dbReference>
<dbReference type="InterPro" id="IPR000629">
    <property type="entry name" value="RNA-helicase_DEAD-box_CS"/>
</dbReference>
<evidence type="ECO:0000259" key="9">
    <source>
        <dbReference type="PROSITE" id="PS51194"/>
    </source>
</evidence>
<dbReference type="InterPro" id="IPR027417">
    <property type="entry name" value="P-loop_NTPase"/>
</dbReference>
<dbReference type="EC" id="3.6.4.13" evidence="7"/>
<dbReference type="SMART" id="SM00490">
    <property type="entry name" value="HELICc"/>
    <property type="match status" value="1"/>
</dbReference>
<dbReference type="CDD" id="cd18787">
    <property type="entry name" value="SF2_C_DEAD"/>
    <property type="match status" value="1"/>
</dbReference>
<evidence type="ECO:0000313" key="10">
    <source>
        <dbReference type="EMBL" id="PNH00645.1"/>
    </source>
</evidence>
<dbReference type="InterPro" id="IPR011545">
    <property type="entry name" value="DEAD/DEAH_box_helicase_dom"/>
</dbReference>
<evidence type="ECO:0000256" key="1">
    <source>
        <dbReference type="ARBA" id="ARBA00022741"/>
    </source>
</evidence>
<organism evidence="10 11">
    <name type="scientific">Tetrabaena socialis</name>
    <dbReference type="NCBI Taxonomy" id="47790"/>
    <lineage>
        <taxon>Eukaryota</taxon>
        <taxon>Viridiplantae</taxon>
        <taxon>Chlorophyta</taxon>
        <taxon>core chlorophytes</taxon>
        <taxon>Chlorophyceae</taxon>
        <taxon>CS clade</taxon>
        <taxon>Chlamydomonadales</taxon>
        <taxon>Tetrabaenaceae</taxon>
        <taxon>Tetrabaena</taxon>
    </lineage>
</organism>
<evidence type="ECO:0000256" key="5">
    <source>
        <dbReference type="ARBA" id="ARBA00022884"/>
    </source>
</evidence>
<keyword evidence="3 6" id="KW-0347">Helicase</keyword>
<evidence type="ECO:0000256" key="4">
    <source>
        <dbReference type="ARBA" id="ARBA00022840"/>
    </source>
</evidence>
<keyword evidence="5 7" id="KW-0694">RNA-binding</keyword>
<dbReference type="AlphaFoldDB" id="A0A2J7ZK46"/>
<evidence type="ECO:0000256" key="3">
    <source>
        <dbReference type="ARBA" id="ARBA00022806"/>
    </source>
</evidence>
<comment type="domain">
    <text evidence="7">The Q motif is unique to and characteristic of the DEAD box family of RNA helicases and controls ATP binding and hydrolysis.</text>
</comment>
<dbReference type="PROSITE" id="PS51192">
    <property type="entry name" value="HELICASE_ATP_BIND_1"/>
    <property type="match status" value="1"/>
</dbReference>
<dbReference type="SUPFAM" id="SSF52540">
    <property type="entry name" value="P-loop containing nucleoside triphosphate hydrolases"/>
    <property type="match status" value="1"/>
</dbReference>
<dbReference type="PANTHER" id="PTHR24031">
    <property type="entry name" value="RNA HELICASE"/>
    <property type="match status" value="1"/>
</dbReference>
<accession>A0A2J7ZK46</accession>
<comment type="similarity">
    <text evidence="6">Belongs to the DEAD box helicase family.</text>
</comment>
<evidence type="ECO:0000259" key="8">
    <source>
        <dbReference type="PROSITE" id="PS51192"/>
    </source>
</evidence>
<comment type="caution">
    <text evidence="10">The sequence shown here is derived from an EMBL/GenBank/DDBJ whole genome shotgun (WGS) entry which is preliminary data.</text>
</comment>
<dbReference type="Gene3D" id="3.40.50.300">
    <property type="entry name" value="P-loop containing nucleotide triphosphate hydrolases"/>
    <property type="match status" value="2"/>
</dbReference>
<reference evidence="10 11" key="1">
    <citation type="journal article" date="2017" name="Mol. Biol. Evol.">
        <title>The 4-celled Tetrabaena socialis nuclear genome reveals the essential components for genetic control of cell number at the origin of multicellularity in the volvocine lineage.</title>
        <authorList>
            <person name="Featherston J."/>
            <person name="Arakaki Y."/>
            <person name="Hanschen E.R."/>
            <person name="Ferris P.J."/>
            <person name="Michod R.E."/>
            <person name="Olson B.J.S.C."/>
            <person name="Nozaki H."/>
            <person name="Durand P.M."/>
        </authorList>
    </citation>
    <scope>NUCLEOTIDE SEQUENCE [LARGE SCALE GENOMIC DNA]</scope>
    <source>
        <strain evidence="10 11">NIES-571</strain>
    </source>
</reference>
<feature type="domain" description="Helicase ATP-binding" evidence="8">
    <location>
        <begin position="11"/>
        <end position="191"/>
    </location>
</feature>
<evidence type="ECO:0000256" key="2">
    <source>
        <dbReference type="ARBA" id="ARBA00022801"/>
    </source>
</evidence>
<dbReference type="Pfam" id="PF00271">
    <property type="entry name" value="Helicase_C"/>
    <property type="match status" value="1"/>
</dbReference>
<dbReference type="Pfam" id="PF00270">
    <property type="entry name" value="DEAD"/>
    <property type="match status" value="1"/>
</dbReference>
<name>A0A2J7ZK46_9CHLO</name>
<dbReference type="OrthoDB" id="193716at2759"/>